<dbReference type="PANTHER" id="PTHR43806">
    <property type="entry name" value="PEPTIDASE S8"/>
    <property type="match status" value="1"/>
</dbReference>
<evidence type="ECO:0000256" key="3">
    <source>
        <dbReference type="ARBA" id="ARBA00022801"/>
    </source>
</evidence>
<organism evidence="6 7">
    <name type="scientific">Liquorilactobacillus ghanensis DSM 18630</name>
    <dbReference type="NCBI Taxonomy" id="1423750"/>
    <lineage>
        <taxon>Bacteria</taxon>
        <taxon>Bacillati</taxon>
        <taxon>Bacillota</taxon>
        <taxon>Bacilli</taxon>
        <taxon>Lactobacillales</taxon>
        <taxon>Lactobacillaceae</taxon>
        <taxon>Liquorilactobacillus</taxon>
    </lineage>
</organism>
<dbReference type="InterPro" id="IPR050131">
    <property type="entry name" value="Peptidase_S8_subtilisin-like"/>
</dbReference>
<protein>
    <recommendedName>
        <fullName evidence="5">Peptidase S8/S53 domain-containing protein</fullName>
    </recommendedName>
</protein>
<reference evidence="6 7" key="1">
    <citation type="journal article" date="2015" name="Genome Announc.">
        <title>Expanding the biotechnology potential of lactobacilli through comparative genomics of 213 strains and associated genera.</title>
        <authorList>
            <person name="Sun Z."/>
            <person name="Harris H.M."/>
            <person name="McCann A."/>
            <person name="Guo C."/>
            <person name="Argimon S."/>
            <person name="Zhang W."/>
            <person name="Yang X."/>
            <person name="Jeffery I.B."/>
            <person name="Cooney J.C."/>
            <person name="Kagawa T.F."/>
            <person name="Liu W."/>
            <person name="Song Y."/>
            <person name="Salvetti E."/>
            <person name="Wrobel A."/>
            <person name="Rasinkangas P."/>
            <person name="Parkhill J."/>
            <person name="Rea M.C."/>
            <person name="O'Sullivan O."/>
            <person name="Ritari J."/>
            <person name="Douillard F.P."/>
            <person name="Paul Ross R."/>
            <person name="Yang R."/>
            <person name="Briner A.E."/>
            <person name="Felis G.E."/>
            <person name="de Vos W.M."/>
            <person name="Barrangou R."/>
            <person name="Klaenhammer T.R."/>
            <person name="Caufield P.W."/>
            <person name="Cui Y."/>
            <person name="Zhang H."/>
            <person name="O'Toole P.W."/>
        </authorList>
    </citation>
    <scope>NUCLEOTIDE SEQUENCE [LARGE SCALE GENOMIC DNA]</scope>
    <source>
        <strain evidence="6 7">DSM 18630</strain>
    </source>
</reference>
<dbReference type="InterPro" id="IPR023828">
    <property type="entry name" value="Peptidase_S8_Ser-AS"/>
</dbReference>
<dbReference type="RefSeq" id="WP_057870682.1">
    <property type="nucleotide sequence ID" value="NZ_AZGB01000003.1"/>
</dbReference>
<evidence type="ECO:0000256" key="4">
    <source>
        <dbReference type="ARBA" id="ARBA00022825"/>
    </source>
</evidence>
<evidence type="ECO:0000313" key="7">
    <source>
        <dbReference type="Proteomes" id="UP000051451"/>
    </source>
</evidence>
<dbReference type="Gene3D" id="3.40.50.200">
    <property type="entry name" value="Peptidase S8/S53 domain"/>
    <property type="match status" value="1"/>
</dbReference>
<evidence type="ECO:0000313" key="6">
    <source>
        <dbReference type="EMBL" id="KRM07882.1"/>
    </source>
</evidence>
<sequence length="739" mass="83286">MDQGKKPHFWISDEEVIEVPKKLTSRQKEIDIVYSEHGPKLSASLKNIEEEARNKSNSNSLDDSETLVFKVDVAEGNKIQYKDDDFSSLGLTINAVKSERTAVVTTTKQKFEILKNRVQTYTENGSRKTKFDYIENFSSYLGTQKNASDLNKKIYLGATPPVKIDVQFMFIPKLVKTDKDIALKNMIAKIKRDNGELQDNPYSLSDDTLVVRAVIPSSSLSNYENDSAIYRIEETRFFEVNLNLSVQNKHEKVTISNQTNLDLLPIVTVLDSGITFPSNLSPLIWDTWQPHDFKGKDFSHVTKVASKVIFRHFKEKTSKSNYSPRARVIDCRILDGSVPENVMIRRIQEAVNKYSDISKIYNLSANTSVPIEADEMSIIGYEIDAIQLKKDVQFVLSAGNHNLWQTENNLSDIIDDDDSIISSPADSMLGITVGAICAEKHPTSLSEKNMIAPYSRKGPGFSGFSKPDVSAYSGTIIYRGSTPITPFDEYSLVMNSEGQLLPDSGTSFAAPIVSGDLAEISQIVPDNDLLISKALLYHNAKILWDEDNIDEDELSLFHNLYGRGLSTVDDSKFSSPSKVTFVRRGFLNREKKERVKIYMPKLLAAQPGRNVAKVTVTCLSKPPVDRTKGTEYLSAYVRASLKKSQENGTLASVQPATKESRKKWDICHQFSKMFSKFNAGDWQIWLELFGRWEDGNNNIPYALVVTIEDMSGNLDIYNEIQNQNRYQALNQVRVRAQNK</sequence>
<dbReference type="Pfam" id="PF00082">
    <property type="entry name" value="Peptidase_S8"/>
    <property type="match status" value="1"/>
</dbReference>
<dbReference type="CDD" id="cd04847">
    <property type="entry name" value="Peptidases_S8_Subtilisin_like_2"/>
    <property type="match status" value="1"/>
</dbReference>
<dbReference type="GO" id="GO:0004252">
    <property type="term" value="F:serine-type endopeptidase activity"/>
    <property type="evidence" value="ECO:0007669"/>
    <property type="project" value="InterPro"/>
</dbReference>
<keyword evidence="3" id="KW-0378">Hydrolase</keyword>
<dbReference type="EMBL" id="AZGB01000003">
    <property type="protein sequence ID" value="KRM07882.1"/>
    <property type="molecule type" value="Genomic_DNA"/>
</dbReference>
<evidence type="ECO:0000259" key="5">
    <source>
        <dbReference type="Pfam" id="PF00082"/>
    </source>
</evidence>
<dbReference type="Proteomes" id="UP000051451">
    <property type="component" value="Unassembled WGS sequence"/>
</dbReference>
<evidence type="ECO:0000256" key="1">
    <source>
        <dbReference type="ARBA" id="ARBA00011073"/>
    </source>
</evidence>
<keyword evidence="2" id="KW-0645">Protease</keyword>
<comment type="similarity">
    <text evidence="1">Belongs to the peptidase S8 family.</text>
</comment>
<dbReference type="STRING" id="1423750.FC89_GL001988"/>
<dbReference type="PATRIC" id="fig|1423750.3.peg.2029"/>
<proteinExistence type="inferred from homology"/>
<name>A0A0R1VQ32_9LACO</name>
<dbReference type="InterPro" id="IPR034074">
    <property type="entry name" value="Y4bN_pept_dom"/>
</dbReference>
<dbReference type="PANTHER" id="PTHR43806:SF11">
    <property type="entry name" value="CEREVISIN-RELATED"/>
    <property type="match status" value="1"/>
</dbReference>
<dbReference type="OrthoDB" id="9798386at2"/>
<evidence type="ECO:0000256" key="2">
    <source>
        <dbReference type="ARBA" id="ARBA00022670"/>
    </source>
</evidence>
<comment type="caution">
    <text evidence="6">The sequence shown here is derived from an EMBL/GenBank/DDBJ whole genome shotgun (WGS) entry which is preliminary data.</text>
</comment>
<gene>
    <name evidence="6" type="ORF">FC89_GL001988</name>
</gene>
<dbReference type="GO" id="GO:0006508">
    <property type="term" value="P:proteolysis"/>
    <property type="evidence" value="ECO:0007669"/>
    <property type="project" value="UniProtKB-KW"/>
</dbReference>
<dbReference type="InterPro" id="IPR000209">
    <property type="entry name" value="Peptidase_S8/S53_dom"/>
</dbReference>
<dbReference type="GeneID" id="98317934"/>
<keyword evidence="7" id="KW-1185">Reference proteome</keyword>
<dbReference type="InterPro" id="IPR036852">
    <property type="entry name" value="Peptidase_S8/S53_dom_sf"/>
</dbReference>
<accession>A0A0R1VQ32</accession>
<dbReference type="SUPFAM" id="SSF52743">
    <property type="entry name" value="Subtilisin-like"/>
    <property type="match status" value="1"/>
</dbReference>
<feature type="domain" description="Peptidase S8/S53" evidence="5">
    <location>
        <begin position="266"/>
        <end position="540"/>
    </location>
</feature>
<dbReference type="PROSITE" id="PS00138">
    <property type="entry name" value="SUBTILASE_SER"/>
    <property type="match status" value="1"/>
</dbReference>
<keyword evidence="4" id="KW-0720">Serine protease</keyword>
<dbReference type="AlphaFoldDB" id="A0A0R1VQ32"/>